<organism evidence="2 3">
    <name type="scientific">Microcystis aeruginosa NIES-2519</name>
    <dbReference type="NCBI Taxonomy" id="2303981"/>
    <lineage>
        <taxon>Bacteria</taxon>
        <taxon>Bacillati</taxon>
        <taxon>Cyanobacteriota</taxon>
        <taxon>Cyanophyceae</taxon>
        <taxon>Oscillatoriophycideae</taxon>
        <taxon>Chroococcales</taxon>
        <taxon>Microcystaceae</taxon>
        <taxon>Microcystis</taxon>
    </lineage>
</organism>
<dbReference type="PANTHER" id="PTHR42966:SF1">
    <property type="entry name" value="SIALIC ACID SYNTHASE"/>
    <property type="match status" value="1"/>
</dbReference>
<dbReference type="GO" id="GO:0047444">
    <property type="term" value="F:N-acylneuraminate-9-phosphate synthase activity"/>
    <property type="evidence" value="ECO:0007669"/>
    <property type="project" value="TreeGrafter"/>
</dbReference>
<evidence type="ECO:0000313" key="3">
    <source>
        <dbReference type="Proteomes" id="UP000323569"/>
    </source>
</evidence>
<sequence length="222" mass="25421">MSTGGSSLKDIDDLVIFFENRNVPLAINHCVSLYPSEDSELEMNQIDYLKNRYPNHVIGFSTHEYTDWTSSMLIAYAKGARTFERHIDIEMDGVPVSPYCSLPEQVDIWFKAFQKAKEMCGAPGTQKRMPPEREIKYLDALVRGVYAKRDLPEGYILNHDRLNEDLYLAVPLQKGQISCRELMSGEILTRACNKDEPIMIDSIDSPYSTNDSLRKIIYQRGL</sequence>
<dbReference type="AlphaFoldDB" id="A0A5A5R8L9"/>
<gene>
    <name evidence="2" type="ORF">MiYa_04418</name>
</gene>
<dbReference type="InterPro" id="IPR051690">
    <property type="entry name" value="PseI-like"/>
</dbReference>
<dbReference type="EMBL" id="BHVO01000142">
    <property type="protein sequence ID" value="GCA72863.1"/>
    <property type="molecule type" value="Genomic_DNA"/>
</dbReference>
<proteinExistence type="predicted"/>
<dbReference type="Gene3D" id="3.20.20.70">
    <property type="entry name" value="Aldolase class I"/>
    <property type="match status" value="1"/>
</dbReference>
<evidence type="ECO:0000259" key="1">
    <source>
        <dbReference type="Pfam" id="PF03102"/>
    </source>
</evidence>
<dbReference type="SUPFAM" id="SSF51569">
    <property type="entry name" value="Aldolase"/>
    <property type="match status" value="1"/>
</dbReference>
<dbReference type="Pfam" id="PF03102">
    <property type="entry name" value="NeuB"/>
    <property type="match status" value="1"/>
</dbReference>
<protein>
    <recommendedName>
        <fullName evidence="1">PseI/NeuA/B-like domain-containing protein</fullName>
    </recommendedName>
</protein>
<dbReference type="GO" id="GO:0016051">
    <property type="term" value="P:carbohydrate biosynthetic process"/>
    <property type="evidence" value="ECO:0007669"/>
    <property type="project" value="InterPro"/>
</dbReference>
<dbReference type="PANTHER" id="PTHR42966">
    <property type="entry name" value="N-ACETYLNEURAMINATE SYNTHASE"/>
    <property type="match status" value="1"/>
</dbReference>
<accession>A0A5A5R8L9</accession>
<comment type="caution">
    <text evidence="2">The sequence shown here is derived from an EMBL/GenBank/DDBJ whole genome shotgun (WGS) entry which is preliminary data.</text>
</comment>
<dbReference type="Gene3D" id="3.90.1210.10">
    <property type="entry name" value="Antifreeze-like/N-acetylneuraminic acid synthase C-terminal domain"/>
    <property type="match status" value="1"/>
</dbReference>
<dbReference type="Proteomes" id="UP000323569">
    <property type="component" value="Unassembled WGS sequence"/>
</dbReference>
<dbReference type="InterPro" id="IPR013785">
    <property type="entry name" value="Aldolase_TIM"/>
</dbReference>
<name>A0A5A5R8L9_MICAE</name>
<feature type="domain" description="PseI/NeuA/B-like" evidence="1">
    <location>
        <begin position="1"/>
        <end position="91"/>
    </location>
</feature>
<dbReference type="InterPro" id="IPR013132">
    <property type="entry name" value="PseI/NeuA/B-like_N"/>
</dbReference>
<reference evidence="2 3" key="1">
    <citation type="submission" date="2018-09" db="EMBL/GenBank/DDBJ databases">
        <title>Evolutionary history of phycoerythrin pigmentation in the water bloom-forming cyanobacterium Microcystis aeruginosa.</title>
        <authorList>
            <person name="Tanabe Y."/>
            <person name="Tanabe Y."/>
            <person name="Yamaguchi H."/>
        </authorList>
    </citation>
    <scope>NUCLEOTIDE SEQUENCE [LARGE SCALE GENOMIC DNA]</scope>
    <source>
        <strain evidence="2 3">NIES-2519</strain>
    </source>
</reference>
<evidence type="ECO:0000313" key="2">
    <source>
        <dbReference type="EMBL" id="GCA72863.1"/>
    </source>
</evidence>